<dbReference type="InterPro" id="IPR039367">
    <property type="entry name" value="Och1-like"/>
</dbReference>
<evidence type="ECO:0000313" key="4">
    <source>
        <dbReference type="EMBL" id="KAK8012822.1"/>
    </source>
</evidence>
<evidence type="ECO:0000256" key="2">
    <source>
        <dbReference type="SAM" id="MobiDB-lite"/>
    </source>
</evidence>
<dbReference type="InterPro" id="IPR007577">
    <property type="entry name" value="GlycoTrfase_DXD_sugar-bd_CS"/>
</dbReference>
<dbReference type="PANTHER" id="PTHR31834:SF8">
    <property type="entry name" value="TRANSFERASE, PUTATIVE (AFU_ORTHOLOGUE AFUA_6G14040)-RELATED"/>
    <property type="match status" value="1"/>
</dbReference>
<name>A0ABR1RHR1_9PEZI</name>
<evidence type="ECO:0008006" key="6">
    <source>
        <dbReference type="Google" id="ProtNLM"/>
    </source>
</evidence>
<feature type="signal peptide" evidence="3">
    <location>
        <begin position="1"/>
        <end position="32"/>
    </location>
</feature>
<evidence type="ECO:0000256" key="3">
    <source>
        <dbReference type="SAM" id="SignalP"/>
    </source>
</evidence>
<feature type="compositionally biased region" description="Polar residues" evidence="2">
    <location>
        <begin position="44"/>
        <end position="56"/>
    </location>
</feature>
<dbReference type="PANTHER" id="PTHR31834">
    <property type="entry name" value="INITIATION-SPECIFIC ALPHA-1,6-MANNOSYLTRANSFERASE"/>
    <property type="match status" value="1"/>
</dbReference>
<protein>
    <recommendedName>
        <fullName evidence="6">Initiation-specific alpha-1,6-mannosyltransferase</fullName>
    </recommendedName>
</protein>
<dbReference type="InterPro" id="IPR029044">
    <property type="entry name" value="Nucleotide-diphossugar_trans"/>
</dbReference>
<gene>
    <name evidence="4" type="ORF">PG991_010197</name>
</gene>
<keyword evidence="3" id="KW-0732">Signal</keyword>
<dbReference type="Proteomes" id="UP001396898">
    <property type="component" value="Unassembled WGS sequence"/>
</dbReference>
<feature type="chain" id="PRO_5045753779" description="Initiation-specific alpha-1,6-mannosyltransferase" evidence="3">
    <location>
        <begin position="33"/>
        <end position="330"/>
    </location>
</feature>
<proteinExistence type="inferred from homology"/>
<dbReference type="SUPFAM" id="SSF53448">
    <property type="entry name" value="Nucleotide-diphospho-sugar transferases"/>
    <property type="match status" value="1"/>
</dbReference>
<sequence>MLYRLSGSSHIYLLCFGSLVVFLLLAAHPSLSSHGICQGKGKTPPNNEAGTASNGWSLPPYTSVRPDRPDYDFPKKIWQSWKDDSENPGDSFAGFPHRWRALNPTHRYERMTDHNMVAYVQDHFSSAISRLFANVTHPTMRTDFLKYLVMLADGGIWSDIVVNPLQPTDRWIPEEYRVSASVVIGIEIDRQKGRIWPDVPYSVQFAQYVMLAKPGHPAMVSLVSQVADNLEMFLQSDISRTSVPSAEVRYLTGPVAFTRAFMEYFTNVTGVVHTGDELSNLQEPRLIGDVLILTLSSFGWLEHKHSLAKGDSKMLVDHQYIGSWTRWQTT</sequence>
<feature type="region of interest" description="Disordered" evidence="2">
    <location>
        <begin position="42"/>
        <end position="63"/>
    </location>
</feature>
<evidence type="ECO:0000313" key="5">
    <source>
        <dbReference type="Proteomes" id="UP001396898"/>
    </source>
</evidence>
<comment type="caution">
    <text evidence="4">The sequence shown here is derived from an EMBL/GenBank/DDBJ whole genome shotgun (WGS) entry which is preliminary data.</text>
</comment>
<organism evidence="4 5">
    <name type="scientific">Apiospora marii</name>
    <dbReference type="NCBI Taxonomy" id="335849"/>
    <lineage>
        <taxon>Eukaryota</taxon>
        <taxon>Fungi</taxon>
        <taxon>Dikarya</taxon>
        <taxon>Ascomycota</taxon>
        <taxon>Pezizomycotina</taxon>
        <taxon>Sordariomycetes</taxon>
        <taxon>Xylariomycetidae</taxon>
        <taxon>Amphisphaeriales</taxon>
        <taxon>Apiosporaceae</taxon>
        <taxon>Apiospora</taxon>
    </lineage>
</organism>
<accession>A0ABR1RHR1</accession>
<dbReference type="EMBL" id="JAQQWI010000015">
    <property type="protein sequence ID" value="KAK8012822.1"/>
    <property type="molecule type" value="Genomic_DNA"/>
</dbReference>
<comment type="similarity">
    <text evidence="1">Belongs to the glycosyltransferase 32 family.</text>
</comment>
<dbReference type="Pfam" id="PF04488">
    <property type="entry name" value="Gly_transf_sug"/>
    <property type="match status" value="1"/>
</dbReference>
<evidence type="ECO:0000256" key="1">
    <source>
        <dbReference type="ARBA" id="ARBA00009003"/>
    </source>
</evidence>
<reference evidence="4 5" key="1">
    <citation type="submission" date="2023-01" db="EMBL/GenBank/DDBJ databases">
        <title>Analysis of 21 Apiospora genomes using comparative genomics revels a genus with tremendous synthesis potential of carbohydrate active enzymes and secondary metabolites.</title>
        <authorList>
            <person name="Sorensen T."/>
        </authorList>
    </citation>
    <scope>NUCLEOTIDE SEQUENCE [LARGE SCALE GENOMIC DNA]</scope>
    <source>
        <strain evidence="4 5">CBS 20057</strain>
    </source>
</reference>
<dbReference type="Gene3D" id="3.90.550.20">
    <property type="match status" value="1"/>
</dbReference>
<keyword evidence="5" id="KW-1185">Reference proteome</keyword>